<dbReference type="Proteomes" id="UP000827834">
    <property type="component" value="Segment"/>
</dbReference>
<keyword evidence="2" id="KW-1185">Reference proteome</keyword>
<protein>
    <submittedName>
        <fullName evidence="1">Uncharacterized protein</fullName>
    </submittedName>
</protein>
<dbReference type="Pfam" id="PF25755">
    <property type="entry name" value="Phage_T3_1_05"/>
    <property type="match status" value="1"/>
</dbReference>
<dbReference type="EMBL" id="MW367418">
    <property type="protein sequence ID" value="QQG33581.1"/>
    <property type="molecule type" value="Genomic_DNA"/>
</dbReference>
<accession>A0AAE7P444</accession>
<evidence type="ECO:0000313" key="2">
    <source>
        <dbReference type="Proteomes" id="UP000827834"/>
    </source>
</evidence>
<sequence length="190" mass="21999">MITFIAIITTIVSLTLLARFAYRIAYLNESLHSEMSLRKGCQVQLASNDKSLRALQDRLHRTEWSFHQDRKHQDEYAKNVIDGLRETIKGQREHIKTLTKFRDDILFSGITSIKFTAHIPDAGWKRTEFKLGLGSCGKDVQALACVEQDDRYLLTQTCTDGERKEFTYYKKDVAGRIEITYKVTDNTTHY</sequence>
<proteinExistence type="predicted"/>
<reference evidence="1 2" key="1">
    <citation type="submission" date="2020-12" db="EMBL/GenBank/DDBJ databases">
        <title>Complete genome sequences of novel berlinvirus and novel certrevirus lytic for Pectobacterium car. car.</title>
        <authorList>
            <person name="Petrzik K."/>
            <person name="Kmoch P."/>
            <person name="Vacek J."/>
            <person name="Brazdova S."/>
        </authorList>
    </citation>
    <scope>NUCLEOTIDE SEQUENCE [LARGE SCALE GENOMIC DNA]</scope>
</reference>
<dbReference type="InterPro" id="IPR058006">
    <property type="entry name" value="1.05"/>
</dbReference>
<evidence type="ECO:0000313" key="1">
    <source>
        <dbReference type="EMBL" id="QQG33581.1"/>
    </source>
</evidence>
<organism evidence="1 2">
    <name type="scientific">Pectobacterium phage PcCB251</name>
    <dbReference type="NCBI Taxonomy" id="2798045"/>
    <lineage>
        <taxon>Viruses</taxon>
        <taxon>Duplodnaviria</taxon>
        <taxon>Heunggongvirae</taxon>
        <taxon>Uroviricota</taxon>
        <taxon>Caudoviricetes</taxon>
        <taxon>Autographivirales</taxon>
        <taxon>Autotranscriptaviridae</taxon>
        <taxon>Studiervirinae</taxon>
        <taxon>Berlinvirus</taxon>
        <taxon>Berlinvirus PcCB251</taxon>
    </lineage>
</organism>
<name>A0AAE7P444_9CAUD</name>